<keyword evidence="7" id="KW-0812">Transmembrane</keyword>
<feature type="transmembrane region" description="Helical" evidence="7">
    <location>
        <begin position="230"/>
        <end position="249"/>
    </location>
</feature>
<dbReference type="SUPFAM" id="SSF103473">
    <property type="entry name" value="MFS general substrate transporter"/>
    <property type="match status" value="1"/>
</dbReference>
<dbReference type="VEuPathDB" id="FungiDB:yc1106_06570"/>
<dbReference type="PANTHER" id="PTHR43712">
    <property type="entry name" value="PUTATIVE (AFU_ORTHOLOGUE AFUA_4G14580)-RELATED"/>
    <property type="match status" value="1"/>
</dbReference>
<dbReference type="InterPro" id="IPR036259">
    <property type="entry name" value="MFS_trans_sf"/>
</dbReference>
<dbReference type="InterPro" id="IPR056884">
    <property type="entry name" value="NPHP3-like_N"/>
</dbReference>
<dbReference type="GO" id="GO:0022857">
    <property type="term" value="F:transmembrane transporter activity"/>
    <property type="evidence" value="ECO:0007669"/>
    <property type="project" value="InterPro"/>
</dbReference>
<evidence type="ECO:0000259" key="9">
    <source>
        <dbReference type="PROSITE" id="PS50850"/>
    </source>
</evidence>
<feature type="domain" description="Major facilitator superfamily (MFS) profile" evidence="9">
    <location>
        <begin position="70"/>
        <end position="465"/>
    </location>
</feature>
<dbReference type="Gene3D" id="3.40.50.150">
    <property type="entry name" value="Vaccinia Virus protein VP39"/>
    <property type="match status" value="1"/>
</dbReference>
<dbReference type="Gene3D" id="3.40.50.300">
    <property type="entry name" value="P-loop containing nucleotide triphosphate hydrolases"/>
    <property type="match status" value="1"/>
</dbReference>
<feature type="compositionally biased region" description="Polar residues" evidence="6">
    <location>
        <begin position="9"/>
        <end position="24"/>
    </location>
</feature>
<feature type="transmembrane region" description="Helical" evidence="7">
    <location>
        <begin position="163"/>
        <end position="185"/>
    </location>
</feature>
<dbReference type="Gene3D" id="1.20.1250.20">
    <property type="entry name" value="MFS general substrate transporter like domains"/>
    <property type="match status" value="2"/>
</dbReference>
<evidence type="ECO:0000313" key="11">
    <source>
        <dbReference type="Proteomes" id="UP001056012"/>
    </source>
</evidence>
<dbReference type="InterPro" id="IPR036388">
    <property type="entry name" value="WH-like_DNA-bd_sf"/>
</dbReference>
<evidence type="ECO:0000256" key="2">
    <source>
        <dbReference type="ARBA" id="ARBA00022603"/>
    </source>
</evidence>
<feature type="transmembrane region" description="Helical" evidence="7">
    <location>
        <begin position="339"/>
        <end position="363"/>
    </location>
</feature>
<dbReference type="PROSITE" id="PS51683">
    <property type="entry name" value="SAM_OMT_II"/>
    <property type="match status" value="1"/>
</dbReference>
<dbReference type="InterPro" id="IPR016461">
    <property type="entry name" value="COMT-like"/>
</dbReference>
<sequence>MASNEKPDQQPSIHSSLSEKTQNVPDPASRGQDSGEEMVTADANDTELEPVQSSRQPNNDISKVPNGGTLAWLQVFGAFFLTFNSWGVTNTFGSYQTYYQTDLLRHSTPSAIAWIGSVQAFLMLLTGVLAGPIYDAGYFRALLLVGSFMLVFGHMMLSLCHAYWQVLLSQAFCVGIGAGFIYVPSVAILSTYFSTRIGAAIGIAASGSSIGGVIYPIVLHQLMPKVGFAWATRILGFIMLGTMVVPNVVMRVRVLPAQSRSLFDPQAFCIPAYSLATAGFFCGFMGLLVPFFFVQVYAVERHITNNDLAFYLLAILNSTSTFGRILPSLLADKIGPYNVVVPCILLSGLLCILTITTTSSAGLVTLMSFYGFFSGTFVSLPSTVMIYISSNARDKIGTRLGQAFSIISIGVLIGAPIGGSIQQHEGFGSLDDKGPVPPRTLFDAQRTVISAAGMLIELVSTPSNRLMEVSTQYFESRALHIAAEKRIPDMLAGCDEKGVSVKKLAEQAGCDALKLCQYYPTEVQPDHFANNSVSAALVNNEPLRAYIVMFALELYSTSDHLPRILFDKKTGSSYDVAETAFQAAAGTHKPRWDWFEEKITVQDLKDGHCGTDGGHSGYPGPFGSELDKAVEGKDGSELVPRPELAIFNLAMVGGGKVFGKAHIYDYPWESLGSAVVVDVGGGVGGFSLQLSQVYPQLHFVIQGRPEMVEQAEKVVWPRENPDAITQRRVEFCSHDFFEPNPVKEADVYWLRYIMHDWSDEFCVRILASIKQSMGPRSRILICDQVMNTTLGSGELTPAPSPLPANWPIHDLNASHNDLQANELLPNPNCSGADSVHARTVQSYLHSDHLAQSVSQSTAEDNTQCVIFSSDLWSEAYREAAESLEKDIDMAILERGNAAELFAELEAMDKEKAQQSAFLRGVAYLRSIQVPLERFKLALDLVSPLSNLDPTASTVIGVVRSVTVVAISLATANLEFGRQIGQMLEQISYIDDCDTLGQRVNKTDIHKALVHVYRKLLEFYRVAYDMLMQKGRKLAIKMVLDTDRLPNIVQDFLTSTDVLRKLIEKSTWEIVEDIKSMLYDREIARWLDSNRFKQQVRYHNRLKEIRNDDACKFLSTHPAFIQWCSALNSQQLVVLGEMGSGKTVAMTFIVDELQKKSGCQIPRPKVCYYYCRDDKPGQAVNILSGLILALLEQLPGLKRKFYEWYKENQASGILEPATSANKLGEFLESVLTTFDRILFIVVDGLDECDRLSRRTLLRVLGTLLKRSAQLKVLLSSRPEEEIIEYLGQTTTIFMESSIHRDRVIVRHTVQEQLPYLSDAVRELVIDNLSRSAQGSAIWTKMTVELIEFLAAACRPLSIQELTWAVTLAVSHHDVKNVVNLAHSVDHQRLMSLIYPFITRVDFSDLRKLQIRLVHQSVKEFILQEWSQLMELDTPTVSNVARAERIENFVLDICMECLLLQEIGTTPLFSEEQIAISELPQETDLFDGRRSFEYDVNCTWEVWEEDMICYDPTERGFGEFFVYASCHWLTHFGAIQSKPFPCLEKLQRLCQAGSVRLENWVNQHCRPGCAIKARFDFDSRSHDPLSITSLYGSDALLHYMIQNADFDENYYFPSTALNAADQILQWGNLSKLRILFSESRTCHQLQNLEFFQLVIKRWFQFISRHENWAEAFDLIDCVLDALVDNQWGNELLCTAARAGCLLIIQRLLNQARYIGELRTELWRNSRPVSEAILGNHVLAVECLLHGTDLEIDFLGLNSLGESPLDIALAQCNPTILCLLARRIETLIQQANGCVKMTLRRIIRSKLDSEDRCQAASILLSYINDDSTIWIRADD</sequence>
<feature type="domain" description="NACHT" evidence="8">
    <location>
        <begin position="1129"/>
        <end position="1277"/>
    </location>
</feature>
<dbReference type="SUPFAM" id="SSF53335">
    <property type="entry name" value="S-adenosyl-L-methionine-dependent methyltransferases"/>
    <property type="match status" value="1"/>
</dbReference>
<feature type="transmembrane region" description="Helical" evidence="7">
    <location>
        <begin position="369"/>
        <end position="388"/>
    </location>
</feature>
<feature type="transmembrane region" description="Helical" evidence="7">
    <location>
        <begin position="197"/>
        <end position="218"/>
    </location>
</feature>
<dbReference type="InterPro" id="IPR011701">
    <property type="entry name" value="MFS"/>
</dbReference>
<evidence type="ECO:0000313" key="10">
    <source>
        <dbReference type="EMBL" id="USP79296.1"/>
    </source>
</evidence>
<dbReference type="Pfam" id="PF24883">
    <property type="entry name" value="NPHP3_N"/>
    <property type="match status" value="1"/>
</dbReference>
<evidence type="ECO:0000256" key="1">
    <source>
        <dbReference type="ARBA" id="ARBA00004141"/>
    </source>
</evidence>
<dbReference type="InterPro" id="IPR029063">
    <property type="entry name" value="SAM-dependent_MTases_sf"/>
</dbReference>
<dbReference type="GO" id="GO:0032259">
    <property type="term" value="P:methylation"/>
    <property type="evidence" value="ECO:0007669"/>
    <property type="project" value="UniProtKB-KW"/>
</dbReference>
<feature type="transmembrane region" description="Helical" evidence="7">
    <location>
        <begin position="138"/>
        <end position="157"/>
    </location>
</feature>
<feature type="transmembrane region" description="Helical" evidence="7">
    <location>
        <begin position="308"/>
        <end position="327"/>
    </location>
</feature>
<dbReference type="PROSITE" id="PS50850">
    <property type="entry name" value="MFS"/>
    <property type="match status" value="1"/>
</dbReference>
<dbReference type="SUPFAM" id="SSF52540">
    <property type="entry name" value="P-loop containing nucleoside triphosphate hydrolases"/>
    <property type="match status" value="1"/>
</dbReference>
<evidence type="ECO:0000256" key="6">
    <source>
        <dbReference type="SAM" id="MobiDB-lite"/>
    </source>
</evidence>
<evidence type="ECO:0000256" key="5">
    <source>
        <dbReference type="ARBA" id="ARBA00022737"/>
    </source>
</evidence>
<dbReference type="Proteomes" id="UP001056012">
    <property type="component" value="Chromosome 4"/>
</dbReference>
<evidence type="ECO:0000256" key="7">
    <source>
        <dbReference type="SAM" id="Phobius"/>
    </source>
</evidence>
<dbReference type="SUPFAM" id="SSF48403">
    <property type="entry name" value="Ankyrin repeat"/>
    <property type="match status" value="1"/>
</dbReference>
<protein>
    <submittedName>
        <fullName evidence="10">Uncharacterized protein</fullName>
    </submittedName>
</protein>
<feature type="transmembrane region" description="Helical" evidence="7">
    <location>
        <begin position="70"/>
        <end position="92"/>
    </location>
</feature>
<dbReference type="InterPro" id="IPR036390">
    <property type="entry name" value="WH_DNA-bd_sf"/>
</dbReference>
<feature type="region of interest" description="Disordered" evidence="6">
    <location>
        <begin position="1"/>
        <end position="61"/>
    </location>
</feature>
<dbReference type="Gene3D" id="1.25.40.20">
    <property type="entry name" value="Ankyrin repeat-containing domain"/>
    <property type="match status" value="1"/>
</dbReference>
<dbReference type="GO" id="GO:0016020">
    <property type="term" value="C:membrane"/>
    <property type="evidence" value="ECO:0007669"/>
    <property type="project" value="UniProtKB-SubCell"/>
</dbReference>
<keyword evidence="3" id="KW-0808">Transferase</keyword>
<dbReference type="EMBL" id="CP089277">
    <property type="protein sequence ID" value="USP79296.1"/>
    <property type="molecule type" value="Genomic_DNA"/>
</dbReference>
<dbReference type="PROSITE" id="PS50837">
    <property type="entry name" value="NACHT"/>
    <property type="match status" value="1"/>
</dbReference>
<feature type="compositionally biased region" description="Polar residues" evidence="6">
    <location>
        <begin position="51"/>
        <end position="61"/>
    </location>
</feature>
<dbReference type="InterPro" id="IPR027417">
    <property type="entry name" value="P-loop_NTPase"/>
</dbReference>
<keyword evidence="2" id="KW-0489">Methyltransferase</keyword>
<accession>A0A9Q9DVC4</accession>
<dbReference type="Gene3D" id="1.10.10.10">
    <property type="entry name" value="Winged helix-like DNA-binding domain superfamily/Winged helix DNA-binding domain"/>
    <property type="match status" value="1"/>
</dbReference>
<dbReference type="CDD" id="cd17352">
    <property type="entry name" value="MFS_MCT_SLC16"/>
    <property type="match status" value="1"/>
</dbReference>
<feature type="transmembrane region" description="Helical" evidence="7">
    <location>
        <begin position="270"/>
        <end position="296"/>
    </location>
</feature>
<dbReference type="SUPFAM" id="SSF46785">
    <property type="entry name" value="Winged helix' DNA-binding domain"/>
    <property type="match status" value="1"/>
</dbReference>
<keyword evidence="11" id="KW-1185">Reference proteome</keyword>
<dbReference type="InterPro" id="IPR020846">
    <property type="entry name" value="MFS_dom"/>
</dbReference>
<dbReference type="InterPro" id="IPR036770">
    <property type="entry name" value="Ankyrin_rpt-contain_sf"/>
</dbReference>
<dbReference type="OrthoDB" id="62952at2759"/>
<evidence type="ECO:0000256" key="3">
    <source>
        <dbReference type="ARBA" id="ARBA00022679"/>
    </source>
</evidence>
<dbReference type="Pfam" id="PF07690">
    <property type="entry name" value="MFS_1"/>
    <property type="match status" value="1"/>
</dbReference>
<comment type="subcellular location">
    <subcellularLocation>
        <location evidence="1">Membrane</location>
        <topology evidence="1">Multi-pass membrane protein</topology>
    </subcellularLocation>
</comment>
<dbReference type="PANTHER" id="PTHR43712:SF2">
    <property type="entry name" value="O-METHYLTRANSFERASE CICE"/>
    <property type="match status" value="1"/>
</dbReference>
<keyword evidence="4" id="KW-0949">S-adenosyl-L-methionine</keyword>
<keyword evidence="7" id="KW-1133">Transmembrane helix</keyword>
<evidence type="ECO:0000256" key="4">
    <source>
        <dbReference type="ARBA" id="ARBA00022691"/>
    </source>
</evidence>
<feature type="transmembrane region" description="Helical" evidence="7">
    <location>
        <begin position="400"/>
        <end position="419"/>
    </location>
</feature>
<reference evidence="10" key="1">
    <citation type="submission" date="2021-12" db="EMBL/GenBank/DDBJ databases">
        <title>Curvularia clavata genome.</title>
        <authorList>
            <person name="Cao Y."/>
        </authorList>
    </citation>
    <scope>NUCLEOTIDE SEQUENCE</scope>
    <source>
        <strain evidence="10">Yc1106</strain>
    </source>
</reference>
<evidence type="ECO:0000259" key="8">
    <source>
        <dbReference type="PROSITE" id="PS50837"/>
    </source>
</evidence>
<dbReference type="InterPro" id="IPR001077">
    <property type="entry name" value="COMT_C"/>
</dbReference>
<proteinExistence type="predicted"/>
<feature type="transmembrane region" description="Helical" evidence="7">
    <location>
        <begin position="112"/>
        <end position="131"/>
    </location>
</feature>
<name>A0A9Q9DVC4_CURCL</name>
<gene>
    <name evidence="10" type="ORF">yc1106_06570</name>
</gene>
<keyword evidence="5" id="KW-0677">Repeat</keyword>
<dbReference type="InterPro" id="IPR007111">
    <property type="entry name" value="NACHT_NTPase"/>
</dbReference>
<dbReference type="Pfam" id="PF00891">
    <property type="entry name" value="Methyltransf_2"/>
    <property type="match status" value="1"/>
</dbReference>
<organism evidence="10 11">
    <name type="scientific">Curvularia clavata</name>
    <dbReference type="NCBI Taxonomy" id="95742"/>
    <lineage>
        <taxon>Eukaryota</taxon>
        <taxon>Fungi</taxon>
        <taxon>Dikarya</taxon>
        <taxon>Ascomycota</taxon>
        <taxon>Pezizomycotina</taxon>
        <taxon>Dothideomycetes</taxon>
        <taxon>Pleosporomycetidae</taxon>
        <taxon>Pleosporales</taxon>
        <taxon>Pleosporineae</taxon>
        <taxon>Pleosporaceae</taxon>
        <taxon>Curvularia</taxon>
    </lineage>
</organism>
<dbReference type="GO" id="GO:0008171">
    <property type="term" value="F:O-methyltransferase activity"/>
    <property type="evidence" value="ECO:0007669"/>
    <property type="project" value="InterPro"/>
</dbReference>
<keyword evidence="7" id="KW-0472">Membrane</keyword>